<keyword evidence="2" id="KW-0067">ATP-binding</keyword>
<evidence type="ECO:0000256" key="1">
    <source>
        <dbReference type="PIRSR" id="PIRSR640198-1"/>
    </source>
</evidence>
<gene>
    <name evidence="4" type="ORF">CLH62_04045</name>
</gene>
<feature type="binding site" evidence="2">
    <location>
        <begin position="325"/>
        <end position="332"/>
    </location>
    <ligand>
        <name>ATP</name>
        <dbReference type="ChEBI" id="CHEBI:30616"/>
    </ligand>
</feature>
<dbReference type="OrthoDB" id="9807853at2"/>
<reference evidence="4 5" key="1">
    <citation type="submission" date="2017-09" db="EMBL/GenBank/DDBJ databases">
        <title>The draft genome sequences of Marinobacter guineae M3B.</title>
        <authorList>
            <person name="Cao J."/>
        </authorList>
    </citation>
    <scope>NUCLEOTIDE SEQUENCE [LARGE SCALE GENOMIC DNA]</scope>
    <source>
        <strain evidence="4 5">M3B</strain>
    </source>
</reference>
<dbReference type="GO" id="GO:0005524">
    <property type="term" value="F:ATP binding"/>
    <property type="evidence" value="ECO:0007669"/>
    <property type="project" value="UniProtKB-KW"/>
</dbReference>
<dbReference type="InterPro" id="IPR040198">
    <property type="entry name" value="Fido_containing"/>
</dbReference>
<dbReference type="Gene3D" id="1.10.3290.10">
    <property type="entry name" value="Fido-like domain"/>
    <property type="match status" value="1"/>
</dbReference>
<comment type="caution">
    <text evidence="4">The sequence shown here is derived from an EMBL/GenBank/DDBJ whole genome shotgun (WGS) entry which is preliminary data.</text>
</comment>
<proteinExistence type="predicted"/>
<dbReference type="InterPro" id="IPR003812">
    <property type="entry name" value="Fido"/>
</dbReference>
<evidence type="ECO:0000256" key="2">
    <source>
        <dbReference type="PIRSR" id="PIRSR640198-2"/>
    </source>
</evidence>
<protein>
    <submittedName>
        <fullName evidence="4">Cell filamentation protein Fic</fullName>
    </submittedName>
</protein>
<dbReference type="Proteomes" id="UP000229044">
    <property type="component" value="Unassembled WGS sequence"/>
</dbReference>
<evidence type="ECO:0000313" key="4">
    <source>
        <dbReference type="EMBL" id="PHQ26765.1"/>
    </source>
</evidence>
<dbReference type="SUPFAM" id="SSF140931">
    <property type="entry name" value="Fic-like"/>
    <property type="match status" value="1"/>
</dbReference>
<dbReference type="EMBL" id="NTFI01000001">
    <property type="protein sequence ID" value="PHQ26765.1"/>
    <property type="molecule type" value="Genomic_DNA"/>
</dbReference>
<dbReference type="Pfam" id="PF02661">
    <property type="entry name" value="Fic"/>
    <property type="match status" value="1"/>
</dbReference>
<dbReference type="AlphaFoldDB" id="A0A2G1VJ31"/>
<evidence type="ECO:0000313" key="5">
    <source>
        <dbReference type="Proteomes" id="UP000229044"/>
    </source>
</evidence>
<feature type="active site" evidence="1">
    <location>
        <position position="321"/>
    </location>
</feature>
<feature type="domain" description="Fido" evidence="3">
    <location>
        <begin position="237"/>
        <end position="391"/>
    </location>
</feature>
<dbReference type="PANTHER" id="PTHR13504:SF38">
    <property type="entry name" value="FIDO DOMAIN-CONTAINING PROTEIN"/>
    <property type="match status" value="1"/>
</dbReference>
<accession>A0A2G1VJ31</accession>
<sequence length="515" mass="58203">MAGDEIGYAWLAARYNVQAIQPLPLESRIGRRRQTYDQAGRRLEYYTEAMRPQGTVGAHLTFALKHEGVALEFLARLFGALPAEALADWIRSEPTGQYARRAGFLYEWLTGNTLAVEDVGGNYRDALDPELYVTAATEVRRNRRWRINDNLPGTPEFCPLVRRTTSLLEARQYGIADRLAAMEGEFGPDILRRSAVWLTIKESRASFVIEHEGQHQDRIRRFATAMEQYCGRLDSPLDECALSEFQSAILGTTTIRTGLRQSPVFVGSSSIDYGAVVHYVCPHWDWLPGMLEGLQCFLARTGPGEALVRAAVASFGFVFIHPLADGNGRIARFLVNDTLRRDGVVPEPFILPVSAAITSSAVRRAEYDRILERYSRPLMSAYRDAVDFTHERVAYADGIESDFVFNAYDEAAPVWRYPDLTEQAEYLFAIVRHTLEHEMHHQAAFQRAWYRTREAIKDWVEGPDEHIDRMIRAIRQHGRVSGKLMKEFPVLAQAGIASELEQAVAEGFADLQDGQ</sequence>
<dbReference type="PANTHER" id="PTHR13504">
    <property type="entry name" value="FIDO DOMAIN-CONTAINING PROTEIN DDB_G0283145"/>
    <property type="match status" value="1"/>
</dbReference>
<keyword evidence="2" id="KW-0547">Nucleotide-binding</keyword>
<evidence type="ECO:0000259" key="3">
    <source>
        <dbReference type="PROSITE" id="PS51459"/>
    </source>
</evidence>
<dbReference type="InterPro" id="IPR036597">
    <property type="entry name" value="Fido-like_dom_sf"/>
</dbReference>
<dbReference type="RefSeq" id="WP_099616840.1">
    <property type="nucleotide sequence ID" value="NZ_KZ319339.1"/>
</dbReference>
<organism evidence="4 5">
    <name type="scientific">Marinobacter guineae</name>
    <dbReference type="NCBI Taxonomy" id="432303"/>
    <lineage>
        <taxon>Bacteria</taxon>
        <taxon>Pseudomonadati</taxon>
        <taxon>Pseudomonadota</taxon>
        <taxon>Gammaproteobacteria</taxon>
        <taxon>Pseudomonadales</taxon>
        <taxon>Marinobacteraceae</taxon>
        <taxon>Marinobacter</taxon>
    </lineage>
</organism>
<keyword evidence="5" id="KW-1185">Reference proteome</keyword>
<name>A0A2G1VJ31_9GAMM</name>
<dbReference type="PROSITE" id="PS51459">
    <property type="entry name" value="FIDO"/>
    <property type="match status" value="1"/>
</dbReference>